<organism evidence="4 5">
    <name type="scientific">Cupriavidus basilensis</name>
    <dbReference type="NCBI Taxonomy" id="68895"/>
    <lineage>
        <taxon>Bacteria</taxon>
        <taxon>Pseudomonadati</taxon>
        <taxon>Pseudomonadota</taxon>
        <taxon>Betaproteobacteria</taxon>
        <taxon>Burkholderiales</taxon>
        <taxon>Burkholderiaceae</taxon>
        <taxon>Cupriavidus</taxon>
    </lineage>
</organism>
<dbReference type="EMBL" id="JARJLM010000443">
    <property type="protein sequence ID" value="MDF3836520.1"/>
    <property type="molecule type" value="Genomic_DNA"/>
</dbReference>
<dbReference type="Pfam" id="PF13416">
    <property type="entry name" value="SBP_bac_8"/>
    <property type="match status" value="1"/>
</dbReference>
<evidence type="ECO:0000256" key="2">
    <source>
        <dbReference type="ARBA" id="ARBA00022729"/>
    </source>
</evidence>
<feature type="chain" id="PRO_5046747453" evidence="3">
    <location>
        <begin position="26"/>
        <end position="344"/>
    </location>
</feature>
<protein>
    <submittedName>
        <fullName evidence="4">Fe(3+) ABC transporter substrate-binding protein</fullName>
    </submittedName>
</protein>
<dbReference type="SUPFAM" id="SSF53850">
    <property type="entry name" value="Periplasmic binding protein-like II"/>
    <property type="match status" value="1"/>
</dbReference>
<dbReference type="InterPro" id="IPR006059">
    <property type="entry name" value="SBP"/>
</dbReference>
<dbReference type="RefSeq" id="WP_017228487.1">
    <property type="nucleotide sequence ID" value="NZ_JARJLM010000443.1"/>
</dbReference>
<comment type="similarity">
    <text evidence="1">Belongs to the bacterial solute-binding protein 1 family.</text>
</comment>
<dbReference type="Proteomes" id="UP001216674">
    <property type="component" value="Unassembled WGS sequence"/>
</dbReference>
<evidence type="ECO:0000256" key="1">
    <source>
        <dbReference type="ARBA" id="ARBA00008520"/>
    </source>
</evidence>
<dbReference type="Gene3D" id="3.40.190.10">
    <property type="entry name" value="Periplasmic binding protein-like II"/>
    <property type="match status" value="2"/>
</dbReference>
<dbReference type="CDD" id="cd13542">
    <property type="entry name" value="PBP2_FutA1_ilke"/>
    <property type="match status" value="1"/>
</dbReference>
<keyword evidence="2 3" id="KW-0732">Signal</keyword>
<keyword evidence="5" id="KW-1185">Reference proteome</keyword>
<dbReference type="PANTHER" id="PTHR30006:SF15">
    <property type="entry name" value="IRON-UTILIZATION PERIPLASMIC PROTEIN"/>
    <property type="match status" value="1"/>
</dbReference>
<evidence type="ECO:0000313" key="5">
    <source>
        <dbReference type="Proteomes" id="UP001216674"/>
    </source>
</evidence>
<dbReference type="InterPro" id="IPR026045">
    <property type="entry name" value="Ferric-bd"/>
</dbReference>
<proteinExistence type="inferred from homology"/>
<evidence type="ECO:0000313" key="4">
    <source>
        <dbReference type="EMBL" id="MDF3836520.1"/>
    </source>
</evidence>
<dbReference type="PANTHER" id="PTHR30006">
    <property type="entry name" value="THIAMINE-BINDING PERIPLASMIC PROTEIN-RELATED"/>
    <property type="match status" value="1"/>
</dbReference>
<sequence>MTVFRHLLPRAAALAVLALPLAAAAQEKVLNLYTARHYQTDEALYANFTKQTGIRINRIEGQEDPLLERIRSEGANSPADVFITVDIGRLWRAQQAGVFAPLKSGVLDSRIPANYRDPNGEWFGFSARARVIAYNKAAVKPGDIKGYEDLADPKWKGKLCIRSSGHVYNLSLMSSLIAHDGEAKTEQWARGVVANLARAPKGGDTDQLKAVAAGECDIAVANTYYIARIFKSAKPEDKALADKLGILWPNQASQGVHMNISGGGMLKHAPNKESARKFLEYLASDDAQRYFADGNNEWPVVESVKISNPALEAMGSFKADKINIAELGKYQPQAQKLADKAGYK</sequence>
<reference evidence="4 5" key="1">
    <citation type="submission" date="2023-03" db="EMBL/GenBank/DDBJ databases">
        <title>Draft assemblies of triclosan tolerant bacteria isolated from returned activated sludge.</title>
        <authorList>
            <person name="Van Hamelsveld S."/>
        </authorList>
    </citation>
    <scope>NUCLEOTIDE SEQUENCE [LARGE SCALE GENOMIC DNA]</scope>
    <source>
        <strain evidence="4 5">GW210010_S58</strain>
    </source>
</reference>
<dbReference type="PIRSF" id="PIRSF002825">
    <property type="entry name" value="CfbpA"/>
    <property type="match status" value="1"/>
</dbReference>
<name>A0ABT6AV75_9BURK</name>
<evidence type="ECO:0000256" key="3">
    <source>
        <dbReference type="SAM" id="SignalP"/>
    </source>
</evidence>
<comment type="caution">
    <text evidence="4">The sequence shown here is derived from an EMBL/GenBank/DDBJ whole genome shotgun (WGS) entry which is preliminary data.</text>
</comment>
<accession>A0ABT6AV75</accession>
<gene>
    <name evidence="4" type="ORF">P3W85_26725</name>
</gene>
<feature type="signal peptide" evidence="3">
    <location>
        <begin position="1"/>
        <end position="25"/>
    </location>
</feature>